<sequence>MSKQVINTGVLLMSNPA</sequence>
<name>A0A1X7V6T9_AMPQE</name>
<reference evidence="1" key="1">
    <citation type="submission" date="2017-05" db="UniProtKB">
        <authorList>
            <consortium name="EnsemblMetazoa"/>
        </authorList>
    </citation>
    <scope>IDENTIFICATION</scope>
</reference>
<protein>
    <submittedName>
        <fullName evidence="1">Uncharacterized protein</fullName>
    </submittedName>
</protein>
<dbReference type="InParanoid" id="A0A1X7V6T9"/>
<organism evidence="1">
    <name type="scientific">Amphimedon queenslandica</name>
    <name type="common">Sponge</name>
    <dbReference type="NCBI Taxonomy" id="400682"/>
    <lineage>
        <taxon>Eukaryota</taxon>
        <taxon>Metazoa</taxon>
        <taxon>Porifera</taxon>
        <taxon>Demospongiae</taxon>
        <taxon>Heteroscleromorpha</taxon>
        <taxon>Haplosclerida</taxon>
        <taxon>Niphatidae</taxon>
        <taxon>Amphimedon</taxon>
    </lineage>
</organism>
<proteinExistence type="predicted"/>
<dbReference type="EnsemblMetazoa" id="Aqu2.1.36000_001">
    <property type="protein sequence ID" value="Aqu2.1.36000_001"/>
    <property type="gene ID" value="Aqu2.1.36000"/>
</dbReference>
<accession>A0A1X7V6T9</accession>
<dbReference type="AlphaFoldDB" id="A0A1X7V6T9"/>
<evidence type="ECO:0000313" key="1">
    <source>
        <dbReference type="EnsemblMetazoa" id="Aqu2.1.36000_001"/>
    </source>
</evidence>